<proteinExistence type="predicted"/>
<dbReference type="InterPro" id="IPR010846">
    <property type="entry name" value="AmiA-like"/>
</dbReference>
<dbReference type="Pfam" id="PF07313">
    <property type="entry name" value="AmiA-like"/>
    <property type="match status" value="1"/>
</dbReference>
<evidence type="ECO:0000256" key="1">
    <source>
        <dbReference type="SAM" id="Coils"/>
    </source>
</evidence>
<evidence type="ECO:0000313" key="4">
    <source>
        <dbReference type="Proteomes" id="UP000291236"/>
    </source>
</evidence>
<sequence>MNIKLCYSLMLLNIVSPIQASEENNFTIETKFTLLDKVKLEKVIEESDNVIEKLIAEKIKIQNDYINNGIPNSEINNLLVNFLAEKLEGTKYAHSNATGEWNGTANSILNQSCQDNNTCIQQTPIYRTDKLDCYTFVNLILALLKSNNISEFKKNIVKISYGAYNSKLEKDDHERLLQKIHYVNRNHFTIPDWTNINQANGFITNFSNSFYGIEQSEITSELNRNEWFLFNLDNSEKREDILAAKIKVFSNNLGIKALNFFDKQNHNDSIYSVLAKNPGFTSEFVRTNYFSVTDSLHLLNVDPEYLQTNLPLPAVVGIVRDPVKWNIKNFIGTEYNISHMGVIYAKEFEQDEVIYRDMICSPKQGDNPRECKVTDYKCGEGDYLFNRQNKCWVILYANATSAYPDNYYYYAKSDGQYACTMEKPENVSSAITTCNRVMSIPLRAYLEKNQAVPSILGIHLENIL</sequence>
<accession>A0A4P2VLL0</accession>
<dbReference type="AlphaFoldDB" id="A0A4P2VLL0"/>
<name>A0A4P2VLL0_FLUSA</name>
<dbReference type="RefSeq" id="WP_130607370.1">
    <property type="nucleotide sequence ID" value="NZ_AP019368.1"/>
</dbReference>
<evidence type="ECO:0000313" key="3">
    <source>
        <dbReference type="EMBL" id="BBH52680.1"/>
    </source>
</evidence>
<dbReference type="KEGG" id="sbf:JCM31447_11210"/>
<keyword evidence="1" id="KW-0175">Coiled coil</keyword>
<dbReference type="SUPFAM" id="SSF54001">
    <property type="entry name" value="Cysteine proteinases"/>
    <property type="match status" value="1"/>
</dbReference>
<keyword evidence="2" id="KW-0732">Signal</keyword>
<dbReference type="EMBL" id="AP019368">
    <property type="protein sequence ID" value="BBH52680.1"/>
    <property type="molecule type" value="Genomic_DNA"/>
</dbReference>
<keyword evidence="4" id="KW-1185">Reference proteome</keyword>
<feature type="signal peptide" evidence="2">
    <location>
        <begin position="1"/>
        <end position="20"/>
    </location>
</feature>
<feature type="chain" id="PRO_5020684424" evidence="2">
    <location>
        <begin position="21"/>
        <end position="464"/>
    </location>
</feature>
<gene>
    <name evidence="3" type="ORF">JCM31447_11210</name>
</gene>
<dbReference type="InterPro" id="IPR038765">
    <property type="entry name" value="Papain-like_cys_pep_sf"/>
</dbReference>
<dbReference type="OrthoDB" id="8740273at2"/>
<reference evidence="3 4" key="1">
    <citation type="submission" date="2018-12" db="EMBL/GenBank/DDBJ databases">
        <title>Rubrispira sanarue gen. nov., sp., nov., a member of the order Silvanigrellales, isolated from a brackish lake in Hamamatsu Japan.</title>
        <authorList>
            <person name="Maejima Y."/>
            <person name="Iino T."/>
            <person name="Muraguchi Y."/>
            <person name="Fukuda K."/>
            <person name="Nojiri H."/>
            <person name="Ohkuma M."/>
            <person name="Moriuchi R."/>
            <person name="Dohra H."/>
            <person name="Kimbara K."/>
            <person name="Shintani M."/>
        </authorList>
    </citation>
    <scope>NUCLEOTIDE SEQUENCE [LARGE SCALE GENOMIC DNA]</scope>
    <source>
        <strain evidence="3 4">RF1110005</strain>
    </source>
</reference>
<dbReference type="Gene3D" id="1.10.3670.10">
    <property type="entry name" value="Putative xylanase like domain"/>
    <property type="match status" value="1"/>
</dbReference>
<evidence type="ECO:0000256" key="2">
    <source>
        <dbReference type="SAM" id="SignalP"/>
    </source>
</evidence>
<dbReference type="Proteomes" id="UP000291236">
    <property type="component" value="Chromosome"/>
</dbReference>
<protein>
    <submittedName>
        <fullName evidence="3">DUF1460 domain-containing protein</fullName>
    </submittedName>
</protein>
<organism evidence="3 4">
    <name type="scientific">Fluviispira sanaruensis</name>
    <dbReference type="NCBI Taxonomy" id="2493639"/>
    <lineage>
        <taxon>Bacteria</taxon>
        <taxon>Pseudomonadati</taxon>
        <taxon>Bdellovibrionota</taxon>
        <taxon>Oligoflexia</taxon>
        <taxon>Silvanigrellales</taxon>
        <taxon>Silvanigrellaceae</taxon>
        <taxon>Fluviispira</taxon>
    </lineage>
</organism>
<feature type="coiled-coil region" evidence="1">
    <location>
        <begin position="37"/>
        <end position="64"/>
    </location>
</feature>